<sequence length="423" mass="48253">MGSVEDTKKLRIAVLGGGMAGIAAVKNFLELPNTEVTLYERATDHRLAGAWLGVTPSAQRTLSKWCKEEDLDRVIHYRYHTFTAMDWQTGEHLFRPEQVDPAKLTKEEKWEKMDMSNVVRSELHQLTLKLLPKEIVKTGKQSIMVEEVGDEVKVYFADGSEVMVDLAIAADGINSKIRRTLYPEIEVQYLGSMAYTGFWDRYELKQAIPELPDDDLILCHKGCLIFMGYVGPTQYAIEAILPQDTPDDREVRWNDTATQVKIDHLIEYFKDWTPIVGKFFQFAKEKEMKLVILPRYRSSWLHKLSAFGDKLAFIGDAAHPTAGAFGSGTSFAYEDARTVFLGLQHAYKENGHQWTPDTVKTALKLYSDIRGAHYQKIEPLALEHEKMWNAELQDMSTEFSAGDYTWIQDHDADKGFADWVSSH</sequence>
<dbReference type="Gene3D" id="3.50.50.60">
    <property type="entry name" value="FAD/NAD(P)-binding domain"/>
    <property type="match status" value="1"/>
</dbReference>
<evidence type="ECO:0000256" key="6">
    <source>
        <dbReference type="ARBA" id="ARBA00023033"/>
    </source>
</evidence>
<keyword evidence="6" id="KW-0503">Monooxygenase</keyword>
<evidence type="ECO:0000313" key="8">
    <source>
        <dbReference type="Proteomes" id="UP001583186"/>
    </source>
</evidence>
<evidence type="ECO:0000256" key="4">
    <source>
        <dbReference type="ARBA" id="ARBA00022827"/>
    </source>
</evidence>
<keyword evidence="3" id="KW-0285">Flavoprotein</keyword>
<comment type="caution">
    <text evidence="7">The sequence shown here is derived from an EMBL/GenBank/DDBJ whole genome shotgun (WGS) entry which is preliminary data.</text>
</comment>
<dbReference type="PRINTS" id="PR00420">
    <property type="entry name" value="RNGMNOXGNASE"/>
</dbReference>
<dbReference type="PANTHER" id="PTHR13789">
    <property type="entry name" value="MONOOXYGENASE"/>
    <property type="match status" value="1"/>
</dbReference>
<comment type="similarity">
    <text evidence="2">Belongs to the paxM FAD-dependent monooxygenase family.</text>
</comment>
<reference evidence="7 8" key="1">
    <citation type="journal article" date="2024" name="IMA Fungus">
        <title>IMA Genome - F19 : A genome assembly and annotation guide to empower mycologists, including annotated draft genome sequences of Ceratocystis pirilliformis, Diaporthe australafricana, Fusarium ophioides, Paecilomyces lecythidis, and Sporothrix stenoceras.</title>
        <authorList>
            <person name="Aylward J."/>
            <person name="Wilson A.M."/>
            <person name="Visagie C.M."/>
            <person name="Spraker J."/>
            <person name="Barnes I."/>
            <person name="Buitendag C."/>
            <person name="Ceriani C."/>
            <person name="Del Mar Angel L."/>
            <person name="du Plessis D."/>
            <person name="Fuchs T."/>
            <person name="Gasser K."/>
            <person name="Kramer D."/>
            <person name="Li W."/>
            <person name="Munsamy K."/>
            <person name="Piso A."/>
            <person name="Price J.L."/>
            <person name="Sonnekus B."/>
            <person name="Thomas C."/>
            <person name="van der Nest A."/>
            <person name="van Dijk A."/>
            <person name="van Heerden A."/>
            <person name="van Vuuren N."/>
            <person name="Yilmaz N."/>
            <person name="Duong T.A."/>
            <person name="van der Merwe N.A."/>
            <person name="Wingfield M.J."/>
            <person name="Wingfield B.D."/>
        </authorList>
    </citation>
    <scope>NUCLEOTIDE SEQUENCE [LARGE SCALE GENOMIC DNA]</scope>
    <source>
        <strain evidence="7 8">CMW 5346</strain>
    </source>
</reference>
<dbReference type="InterPro" id="IPR036188">
    <property type="entry name" value="FAD/NAD-bd_sf"/>
</dbReference>
<organism evidence="7 8">
    <name type="scientific">Sporothrix stenoceras</name>
    <dbReference type="NCBI Taxonomy" id="5173"/>
    <lineage>
        <taxon>Eukaryota</taxon>
        <taxon>Fungi</taxon>
        <taxon>Dikarya</taxon>
        <taxon>Ascomycota</taxon>
        <taxon>Pezizomycotina</taxon>
        <taxon>Sordariomycetes</taxon>
        <taxon>Sordariomycetidae</taxon>
        <taxon>Ophiostomatales</taxon>
        <taxon>Ophiostomataceae</taxon>
        <taxon>Sporothrix</taxon>
    </lineage>
</organism>
<gene>
    <name evidence="7" type="ORF">Sste5346_003824</name>
</gene>
<proteinExistence type="inferred from homology"/>
<comment type="cofactor">
    <cofactor evidence="1">
        <name>FAD</name>
        <dbReference type="ChEBI" id="CHEBI:57692"/>
    </cofactor>
</comment>
<keyword evidence="8" id="KW-1185">Reference proteome</keyword>
<protein>
    <recommendedName>
        <fullName evidence="9">Salicylate hydroxylase</fullName>
    </recommendedName>
</protein>
<evidence type="ECO:0000256" key="2">
    <source>
        <dbReference type="ARBA" id="ARBA00007992"/>
    </source>
</evidence>
<name>A0ABR3ZD25_9PEZI</name>
<keyword evidence="5" id="KW-0560">Oxidoreductase</keyword>
<evidence type="ECO:0008006" key="9">
    <source>
        <dbReference type="Google" id="ProtNLM"/>
    </source>
</evidence>
<evidence type="ECO:0000256" key="1">
    <source>
        <dbReference type="ARBA" id="ARBA00001974"/>
    </source>
</evidence>
<accession>A0ABR3ZD25</accession>
<evidence type="ECO:0000256" key="5">
    <source>
        <dbReference type="ARBA" id="ARBA00023002"/>
    </source>
</evidence>
<dbReference type="EMBL" id="JAWCUI010000017">
    <property type="protein sequence ID" value="KAL1897971.1"/>
    <property type="molecule type" value="Genomic_DNA"/>
</dbReference>
<dbReference type="SUPFAM" id="SSF51905">
    <property type="entry name" value="FAD/NAD(P)-binding domain"/>
    <property type="match status" value="1"/>
</dbReference>
<dbReference type="PANTHER" id="PTHR13789:SF318">
    <property type="entry name" value="GERANYLGERANYL DIPHOSPHATE REDUCTASE"/>
    <property type="match status" value="1"/>
</dbReference>
<keyword evidence="4" id="KW-0274">FAD</keyword>
<dbReference type="InterPro" id="IPR050493">
    <property type="entry name" value="FAD-dep_Monooxygenase_BioMet"/>
</dbReference>
<evidence type="ECO:0000313" key="7">
    <source>
        <dbReference type="EMBL" id="KAL1897971.1"/>
    </source>
</evidence>
<evidence type="ECO:0000256" key="3">
    <source>
        <dbReference type="ARBA" id="ARBA00022630"/>
    </source>
</evidence>
<dbReference type="Proteomes" id="UP001583186">
    <property type="component" value="Unassembled WGS sequence"/>
</dbReference>